<dbReference type="InterPro" id="IPR013098">
    <property type="entry name" value="Ig_I-set"/>
</dbReference>
<sequence length="201" mass="21987">KSIGTKVICDREGETADIEAVLNSSALSQANFSLATSGERPAVEKAAESYEESESYDEAPHFTQTLEDGHFDGDQCNLKCILTATPPAKVEWTVNDVAVKEDEDHHLIDEDGILIAQIRNITSEVLRVTCTAVNEHGTAVTRCQVTKRIVEKPAAGRAPSFIVPLKNIESDADEVHLKCVVSGEPLPKITWFLNGEELKEE</sequence>
<dbReference type="InterPro" id="IPR013783">
    <property type="entry name" value="Ig-like_fold"/>
</dbReference>
<evidence type="ECO:0000313" key="4">
    <source>
        <dbReference type="Proteomes" id="UP000053660"/>
    </source>
</evidence>
<accession>A0A0B1SZ81</accession>
<name>A0A0B1SZ81_OESDE</name>
<protein>
    <submittedName>
        <fullName evidence="3">Immunoglobulin I-set domain protein</fullName>
    </submittedName>
</protein>
<feature type="domain" description="Ig-like" evidence="2">
    <location>
        <begin position="159"/>
        <end position="201"/>
    </location>
</feature>
<keyword evidence="4" id="KW-1185">Reference proteome</keyword>
<feature type="region of interest" description="Disordered" evidence="1">
    <location>
        <begin position="38"/>
        <end position="58"/>
    </location>
</feature>
<evidence type="ECO:0000259" key="2">
    <source>
        <dbReference type="PROSITE" id="PS50835"/>
    </source>
</evidence>
<feature type="non-terminal residue" evidence="3">
    <location>
        <position position="1"/>
    </location>
</feature>
<dbReference type="SUPFAM" id="SSF48726">
    <property type="entry name" value="Immunoglobulin"/>
    <property type="match status" value="2"/>
</dbReference>
<dbReference type="OrthoDB" id="5865883at2759"/>
<evidence type="ECO:0000313" key="3">
    <source>
        <dbReference type="EMBL" id="KHJ88817.1"/>
    </source>
</evidence>
<dbReference type="InterPro" id="IPR007110">
    <property type="entry name" value="Ig-like_dom"/>
</dbReference>
<proteinExistence type="predicted"/>
<organism evidence="3 4">
    <name type="scientific">Oesophagostomum dentatum</name>
    <name type="common">Nodular worm</name>
    <dbReference type="NCBI Taxonomy" id="61180"/>
    <lineage>
        <taxon>Eukaryota</taxon>
        <taxon>Metazoa</taxon>
        <taxon>Ecdysozoa</taxon>
        <taxon>Nematoda</taxon>
        <taxon>Chromadorea</taxon>
        <taxon>Rhabditida</taxon>
        <taxon>Rhabditina</taxon>
        <taxon>Rhabditomorpha</taxon>
        <taxon>Strongyloidea</taxon>
        <taxon>Strongylidae</taxon>
        <taxon>Oesophagostomum</taxon>
    </lineage>
</organism>
<dbReference type="AlphaFoldDB" id="A0A0B1SZ81"/>
<reference evidence="3 4" key="1">
    <citation type="submission" date="2014-03" db="EMBL/GenBank/DDBJ databases">
        <title>Draft genome of the hookworm Oesophagostomum dentatum.</title>
        <authorList>
            <person name="Mitreva M."/>
        </authorList>
    </citation>
    <scope>NUCLEOTIDE SEQUENCE [LARGE SCALE GENOMIC DNA]</scope>
    <source>
        <strain evidence="3 4">OD-Hann</strain>
    </source>
</reference>
<dbReference type="Gene3D" id="2.60.40.10">
    <property type="entry name" value="Immunoglobulins"/>
    <property type="match status" value="2"/>
</dbReference>
<dbReference type="EMBL" id="KN555160">
    <property type="protein sequence ID" value="KHJ88817.1"/>
    <property type="molecule type" value="Genomic_DNA"/>
</dbReference>
<evidence type="ECO:0000256" key="1">
    <source>
        <dbReference type="SAM" id="MobiDB-lite"/>
    </source>
</evidence>
<dbReference type="PANTHER" id="PTHR47633">
    <property type="entry name" value="IMMUNOGLOBULIN"/>
    <property type="match status" value="1"/>
</dbReference>
<dbReference type="Pfam" id="PF07679">
    <property type="entry name" value="I-set"/>
    <property type="match status" value="2"/>
</dbReference>
<feature type="domain" description="Ig-like" evidence="2">
    <location>
        <begin position="60"/>
        <end position="146"/>
    </location>
</feature>
<dbReference type="PANTHER" id="PTHR47633:SF4">
    <property type="entry name" value="MYOPALLADIN ISOFORM X1"/>
    <property type="match status" value="1"/>
</dbReference>
<dbReference type="Proteomes" id="UP000053660">
    <property type="component" value="Unassembled WGS sequence"/>
</dbReference>
<gene>
    <name evidence="3" type="ORF">OESDEN_11380</name>
</gene>
<dbReference type="InterPro" id="IPR036179">
    <property type="entry name" value="Ig-like_dom_sf"/>
</dbReference>
<dbReference type="PROSITE" id="PS50835">
    <property type="entry name" value="IG_LIKE"/>
    <property type="match status" value="2"/>
</dbReference>